<evidence type="ECO:0000313" key="1">
    <source>
        <dbReference type="EMBL" id="OGZ04092.1"/>
    </source>
</evidence>
<proteinExistence type="predicted"/>
<dbReference type="Pfam" id="PF05014">
    <property type="entry name" value="Nuc_deoxyrib_tr"/>
    <property type="match status" value="1"/>
</dbReference>
<dbReference type="Proteomes" id="UP000178841">
    <property type="component" value="Unassembled WGS sequence"/>
</dbReference>
<dbReference type="AlphaFoldDB" id="A0A1G2CSB1"/>
<protein>
    <recommendedName>
        <fullName evidence="3">TIR domain-containing protein</fullName>
    </recommendedName>
</protein>
<name>A0A1G2CSB1_9BACT</name>
<evidence type="ECO:0000313" key="2">
    <source>
        <dbReference type="Proteomes" id="UP000178841"/>
    </source>
</evidence>
<comment type="caution">
    <text evidence="1">The sequence shown here is derived from an EMBL/GenBank/DDBJ whole genome shotgun (WGS) entry which is preliminary data.</text>
</comment>
<gene>
    <name evidence="1" type="ORF">A2648_02925</name>
</gene>
<evidence type="ECO:0008006" key="3">
    <source>
        <dbReference type="Google" id="ProtNLM"/>
    </source>
</evidence>
<dbReference type="EMBL" id="MHLH01000011">
    <property type="protein sequence ID" value="OGZ04092.1"/>
    <property type="molecule type" value="Genomic_DNA"/>
</dbReference>
<dbReference type="InterPro" id="IPR007710">
    <property type="entry name" value="Nucleoside_deoxyribTrfase"/>
</dbReference>
<dbReference type="SUPFAM" id="SSF52309">
    <property type="entry name" value="N-(deoxy)ribosyltransferase-like"/>
    <property type="match status" value="1"/>
</dbReference>
<sequence>MNEPKTIFLSYRFTGEDINELTKTLGKILSALRSVGHTVYCSIEDEKWFRENGRTNKEILKHALEQLDKSDVILAFVKSDQKSEGMLLEIGYMMAKGRSFALALKQGTKTTFLAELAEPRIEFNSIDDLCDKLTKVNLL</sequence>
<reference evidence="1 2" key="1">
    <citation type="journal article" date="2016" name="Nat. Commun.">
        <title>Thousands of microbial genomes shed light on interconnected biogeochemical processes in an aquifer system.</title>
        <authorList>
            <person name="Anantharaman K."/>
            <person name="Brown C.T."/>
            <person name="Hug L.A."/>
            <person name="Sharon I."/>
            <person name="Castelle C.J."/>
            <person name="Probst A.J."/>
            <person name="Thomas B.C."/>
            <person name="Singh A."/>
            <person name="Wilkins M.J."/>
            <person name="Karaoz U."/>
            <person name="Brodie E.L."/>
            <person name="Williams K.H."/>
            <person name="Hubbard S.S."/>
            <person name="Banfield J.F."/>
        </authorList>
    </citation>
    <scope>NUCLEOTIDE SEQUENCE [LARGE SCALE GENOMIC DNA]</scope>
</reference>
<dbReference type="Gene3D" id="3.40.50.450">
    <property type="match status" value="1"/>
</dbReference>
<dbReference type="STRING" id="1798657.A2648_02925"/>
<organism evidence="1 2">
    <name type="scientific">Candidatus Lloydbacteria bacterium RIFCSPHIGHO2_01_FULL_41_20</name>
    <dbReference type="NCBI Taxonomy" id="1798657"/>
    <lineage>
        <taxon>Bacteria</taxon>
        <taxon>Candidatus Lloydiibacteriota</taxon>
    </lineage>
</organism>
<accession>A0A1G2CSB1</accession>